<sequence>MWQRNEDNQVARINVAKWEGQAFCVPLKEKRIGCPFRPPIGTNPLSYPQLRSRIDILSQRDLTQKTSIYMESDTQSCTPAPDRITWRHCCLVPAKGGVGRGLESKFEGLDLKEKKEKVEEKASRKERKKEVVEEEENGAEEEEEETAEDGEEEDEGEEEGGEGQGGWAPKNSQDEEEEEDDDEGPALKRAAEEEDEADPKRQKTENGASA</sequence>
<dbReference type="PANTHER" id="PTHR22745:SF3">
    <property type="entry name" value="PARATHYMOSIN"/>
    <property type="match status" value="1"/>
</dbReference>
<reference evidence="4" key="1">
    <citation type="submission" date="2025-08" db="UniProtKB">
        <authorList>
            <consortium name="RefSeq"/>
        </authorList>
    </citation>
    <scope>IDENTIFICATION</scope>
    <source>
        <tissue evidence="4">Kidney</tissue>
    </source>
</reference>
<dbReference type="CTD" id="5763"/>
<proteinExistence type="inferred from homology"/>
<dbReference type="Pfam" id="PF03247">
    <property type="entry name" value="Prothymosin"/>
    <property type="match status" value="1"/>
</dbReference>
<dbReference type="GeneID" id="105295955"/>
<evidence type="ECO:0000256" key="2">
    <source>
        <dbReference type="SAM" id="MobiDB-lite"/>
    </source>
</evidence>
<dbReference type="RefSeq" id="XP_023389716.1">
    <property type="nucleotide sequence ID" value="XM_023533948.1"/>
</dbReference>
<dbReference type="PANTHER" id="PTHR22745">
    <property type="entry name" value="PROTHYMOSIN ALPHA"/>
    <property type="match status" value="1"/>
</dbReference>
<feature type="region of interest" description="Disordered" evidence="2">
    <location>
        <begin position="115"/>
        <end position="210"/>
    </location>
</feature>
<dbReference type="InterPro" id="IPR004931">
    <property type="entry name" value="Pro/parathymosin"/>
</dbReference>
<evidence type="ECO:0000256" key="1">
    <source>
        <dbReference type="ARBA" id="ARBA00008032"/>
    </source>
</evidence>
<feature type="compositionally biased region" description="Acidic residues" evidence="2">
    <location>
        <begin position="132"/>
        <end position="161"/>
    </location>
</feature>
<dbReference type="GO" id="GO:0043066">
    <property type="term" value="P:negative regulation of apoptotic process"/>
    <property type="evidence" value="ECO:0007669"/>
    <property type="project" value="TreeGrafter"/>
</dbReference>
<name>A0A6P6CQ85_PTEVA</name>
<protein>
    <submittedName>
        <fullName evidence="4">Parathymosin isoform X1</fullName>
    </submittedName>
</protein>
<evidence type="ECO:0000313" key="4">
    <source>
        <dbReference type="RefSeq" id="XP_023389716.1"/>
    </source>
</evidence>
<dbReference type="GO" id="GO:0045944">
    <property type="term" value="P:positive regulation of transcription by RNA polymerase II"/>
    <property type="evidence" value="ECO:0007669"/>
    <property type="project" value="TreeGrafter"/>
</dbReference>
<dbReference type="AlphaFoldDB" id="A0A6P6CQ85"/>
<feature type="compositionally biased region" description="Acidic residues" evidence="2">
    <location>
        <begin position="174"/>
        <end position="184"/>
    </location>
</feature>
<dbReference type="Proteomes" id="UP000515202">
    <property type="component" value="Unplaced"/>
</dbReference>
<comment type="similarity">
    <text evidence="1">Belongs to the pro/parathymosin family.</text>
</comment>
<accession>A0A6P6CQ85</accession>
<dbReference type="GO" id="GO:0005634">
    <property type="term" value="C:nucleus"/>
    <property type="evidence" value="ECO:0007669"/>
    <property type="project" value="TreeGrafter"/>
</dbReference>
<organism evidence="3 4">
    <name type="scientific">Pteropus vampyrus</name>
    <name type="common">Large flying fox</name>
    <dbReference type="NCBI Taxonomy" id="132908"/>
    <lineage>
        <taxon>Eukaryota</taxon>
        <taxon>Metazoa</taxon>
        <taxon>Chordata</taxon>
        <taxon>Craniata</taxon>
        <taxon>Vertebrata</taxon>
        <taxon>Euteleostomi</taxon>
        <taxon>Mammalia</taxon>
        <taxon>Eutheria</taxon>
        <taxon>Laurasiatheria</taxon>
        <taxon>Chiroptera</taxon>
        <taxon>Yinpterochiroptera</taxon>
        <taxon>Pteropodoidea</taxon>
        <taxon>Pteropodidae</taxon>
        <taxon>Pteropodinae</taxon>
        <taxon>Pteropus</taxon>
    </lineage>
</organism>
<feature type="compositionally biased region" description="Basic and acidic residues" evidence="2">
    <location>
        <begin position="115"/>
        <end position="131"/>
    </location>
</feature>
<dbReference type="GO" id="GO:0042393">
    <property type="term" value="F:histone binding"/>
    <property type="evidence" value="ECO:0007669"/>
    <property type="project" value="TreeGrafter"/>
</dbReference>
<dbReference type="OrthoDB" id="9809770at2759"/>
<evidence type="ECO:0000313" key="3">
    <source>
        <dbReference type="Proteomes" id="UP000515202"/>
    </source>
</evidence>
<keyword evidence="3" id="KW-1185">Reference proteome</keyword>
<gene>
    <name evidence="4" type="primary">PTMS</name>
</gene>